<keyword evidence="4" id="KW-0325">Glycoprotein</keyword>
<dbReference type="InterPro" id="IPR055401">
    <property type="entry name" value="CEMIP_beta-hel_dom"/>
</dbReference>
<reference evidence="7" key="1">
    <citation type="journal article" date="2020" name="mSystems">
        <title>Genome- and Community-Level Interaction Insights into Carbon Utilization and Element Cycling Functions of Hydrothermarchaeota in Hydrothermal Sediment.</title>
        <authorList>
            <person name="Zhou Z."/>
            <person name="Liu Y."/>
            <person name="Xu W."/>
            <person name="Pan J."/>
            <person name="Luo Z.H."/>
            <person name="Li M."/>
        </authorList>
    </citation>
    <scope>NUCLEOTIDE SEQUENCE [LARGE SCALE GENOMIC DNA]</scope>
    <source>
        <strain evidence="7">SpSt-524</strain>
    </source>
</reference>
<feature type="region of interest" description="Disordered" evidence="5">
    <location>
        <begin position="446"/>
        <end position="468"/>
    </location>
</feature>
<dbReference type="PANTHER" id="PTHR46769">
    <property type="entry name" value="POLYCYSTIC KIDNEY AND HEPATIC DISEASE 1 (AUTOSOMAL RECESSIVE)-LIKE 1"/>
    <property type="match status" value="1"/>
</dbReference>
<keyword evidence="2" id="KW-1003">Cell membrane</keyword>
<evidence type="ECO:0000313" key="7">
    <source>
        <dbReference type="EMBL" id="HFG20794.1"/>
    </source>
</evidence>
<evidence type="ECO:0000259" key="6">
    <source>
        <dbReference type="PROSITE" id="PS51484"/>
    </source>
</evidence>
<dbReference type="AlphaFoldDB" id="A0A7C3DN56"/>
<proteinExistence type="predicted"/>
<keyword evidence="7" id="KW-0812">Transmembrane</keyword>
<name>A0A7C3DN56_MEIRU</name>
<dbReference type="EMBL" id="DSWI01000018">
    <property type="protein sequence ID" value="HFG20794.1"/>
    <property type="molecule type" value="Genomic_DNA"/>
</dbReference>
<comment type="caution">
    <text evidence="7">The sequence shown here is derived from an EMBL/GenBank/DDBJ whole genome shotgun (WGS) entry which is preliminary data.</text>
</comment>
<dbReference type="Pfam" id="PF24606">
    <property type="entry name" value="CEMIP_beta-hel"/>
    <property type="match status" value="1"/>
</dbReference>
<organism evidence="7">
    <name type="scientific">Meiothermus ruber</name>
    <dbReference type="NCBI Taxonomy" id="277"/>
    <lineage>
        <taxon>Bacteria</taxon>
        <taxon>Thermotogati</taxon>
        <taxon>Deinococcota</taxon>
        <taxon>Deinococci</taxon>
        <taxon>Thermales</taxon>
        <taxon>Thermaceae</taxon>
        <taxon>Meiothermus</taxon>
    </lineage>
</organism>
<dbReference type="InterPro" id="IPR019316">
    <property type="entry name" value="G8_domain"/>
</dbReference>
<feature type="domain" description="G8" evidence="6">
    <location>
        <begin position="41"/>
        <end position="157"/>
    </location>
</feature>
<dbReference type="SUPFAM" id="SSF51126">
    <property type="entry name" value="Pectin lyase-like"/>
    <property type="match status" value="1"/>
</dbReference>
<dbReference type="SMART" id="SM01225">
    <property type="entry name" value="G8"/>
    <property type="match status" value="1"/>
</dbReference>
<dbReference type="PROSITE" id="PS51484">
    <property type="entry name" value="G8"/>
    <property type="match status" value="1"/>
</dbReference>
<dbReference type="PROSITE" id="PS51257">
    <property type="entry name" value="PROKAR_LIPOPROTEIN"/>
    <property type="match status" value="1"/>
</dbReference>
<evidence type="ECO:0000256" key="4">
    <source>
        <dbReference type="ARBA" id="ARBA00023180"/>
    </source>
</evidence>
<dbReference type="GO" id="GO:0005886">
    <property type="term" value="C:plasma membrane"/>
    <property type="evidence" value="ECO:0007669"/>
    <property type="project" value="UniProtKB-SubCell"/>
</dbReference>
<dbReference type="InterPro" id="IPR052387">
    <property type="entry name" value="Fibrocystin"/>
</dbReference>
<protein>
    <submittedName>
        <fullName evidence="7">Transmembrane domain-containing protein</fullName>
    </submittedName>
</protein>
<dbReference type="Pfam" id="PF10162">
    <property type="entry name" value="G8"/>
    <property type="match status" value="1"/>
</dbReference>
<accession>A0A7C3DN56</accession>
<keyword evidence="2" id="KW-0472">Membrane</keyword>
<comment type="subcellular location">
    <subcellularLocation>
        <location evidence="1">Cell membrane</location>
    </subcellularLocation>
</comment>
<evidence type="ECO:0000256" key="2">
    <source>
        <dbReference type="ARBA" id="ARBA00022475"/>
    </source>
</evidence>
<dbReference type="PANTHER" id="PTHR46769:SF2">
    <property type="entry name" value="FIBROCYSTIN-L ISOFORM 2 PRECURSOR-RELATED"/>
    <property type="match status" value="1"/>
</dbReference>
<evidence type="ECO:0000256" key="1">
    <source>
        <dbReference type="ARBA" id="ARBA00004236"/>
    </source>
</evidence>
<evidence type="ECO:0000256" key="3">
    <source>
        <dbReference type="ARBA" id="ARBA00022729"/>
    </source>
</evidence>
<gene>
    <name evidence="7" type="ORF">ENS82_08780</name>
</gene>
<feature type="compositionally biased region" description="Low complexity" evidence="5">
    <location>
        <begin position="453"/>
        <end position="468"/>
    </location>
</feature>
<keyword evidence="3" id="KW-0732">Signal</keyword>
<sequence length="852" mass="93334">MKQWLGLFLIAFLVACNTDGVGVSPPNGPNPSRTGLWSDPKTWPSGQLPRAGEVVVIPADLAVVLDVSPPPLKGLTINGVLRFDNRDLELSADWIMVHGKLEVGTPNQPFRNRAIIALTGNNPDEDQMGMGTKVLGVMGGILDLHGEPRKGWTKLAQTAPVGATQITVLDASGWRAGDRIVLASTDYNPRQAEVRTIQAVNGNTITLDAPLRYPHFGEITYGVDQRGEVGLLSRNILIRGDDSSISTGFGGHIMAMMGSTMRVSGVELYRMGQRNLLARYPIHWHLMGRAPGQYIKNSSIHESFNRCVTIHGTSEVEVSGNVAYNALGHCYFLEDGAETKNLIEGNLGILTREPDPAKGEEGVIPTDKTPATFWISHPDNIVRNNVAAGSDHTGFWYALPENPTGPSATTTIWPRRTPLGEFSGNVAHSNWDGLMVDRGPNKDTLKAEPTVYNPRTNPSNLSNNNTENPPVVAEFKNFTAYKNRGNAAWLRGINHKVTGAKLADNAIGMTFASQESTLEDSLIVGDSNNKGFPENWEFRGVDGRSLPRSWPVSAGGPIADNFPIRGFEFYDGKVGFRNVHFINFQPLQIQNAQGSHTAIREAGALSYLRFTAFAIDSRNFAEGARFTNAKPVYLPPRPEPTPEEIAEDKNADGYRGAVFVDIDGSVGGHPGHAIVLNTPFLLDTNCQIRADWNAGVCNYSYGRLYIYNESGGNIAPVSLTRNDGSNPVFRMWGAPRDGDNSNFAATVIKGRNYTLGVNGVIPNKLKLRFDDSVSGEFIYVAIPYSGEPFIYRDYWIDNRNKLVRAVSRAEFDGSTGDRYWSEGGMLFVKLVVRDQPGRDWAVLDICRSDLCR</sequence>
<evidence type="ECO:0000256" key="5">
    <source>
        <dbReference type="SAM" id="MobiDB-lite"/>
    </source>
</evidence>
<dbReference type="InterPro" id="IPR012334">
    <property type="entry name" value="Pectin_lyas_fold"/>
</dbReference>
<dbReference type="Gene3D" id="2.160.20.10">
    <property type="entry name" value="Single-stranded right-handed beta-helix, Pectin lyase-like"/>
    <property type="match status" value="1"/>
</dbReference>
<dbReference type="InterPro" id="IPR011050">
    <property type="entry name" value="Pectin_lyase_fold/virulence"/>
</dbReference>